<feature type="transmembrane region" description="Helical" evidence="1">
    <location>
        <begin position="81"/>
        <end position="99"/>
    </location>
</feature>
<organism evidence="2 3">
    <name type="scientific">Micromonospora zhanjiangensis</name>
    <dbReference type="NCBI Taxonomy" id="1522057"/>
    <lineage>
        <taxon>Bacteria</taxon>
        <taxon>Bacillati</taxon>
        <taxon>Actinomycetota</taxon>
        <taxon>Actinomycetes</taxon>
        <taxon>Micromonosporales</taxon>
        <taxon>Micromonosporaceae</taxon>
        <taxon>Micromonospora</taxon>
    </lineage>
</organism>
<keyword evidence="1" id="KW-0472">Membrane</keyword>
<accession>A0ABV8KVQ3</accession>
<feature type="transmembrane region" description="Helical" evidence="1">
    <location>
        <begin position="485"/>
        <end position="505"/>
    </location>
</feature>
<feature type="transmembrane region" description="Helical" evidence="1">
    <location>
        <begin position="381"/>
        <end position="406"/>
    </location>
</feature>
<dbReference type="EMBL" id="JBHSBN010000034">
    <property type="protein sequence ID" value="MFC4110172.1"/>
    <property type="molecule type" value="Genomic_DNA"/>
</dbReference>
<feature type="transmembrane region" description="Helical" evidence="1">
    <location>
        <begin position="457"/>
        <end position="479"/>
    </location>
</feature>
<feature type="transmembrane region" description="Helical" evidence="1">
    <location>
        <begin position="195"/>
        <end position="213"/>
    </location>
</feature>
<name>A0ABV8KVQ3_9ACTN</name>
<sequence length="520" mass="53374">MTVRAADARAAGSADGGRDVPAARARRWIHQRRLAAGGRRVSWSSLYVTALTVTVTVGIFGQRLLGVTWPARPVPLTGPEGAAGLARLALIGLAAYLLLRRTGPLAISRAHLTWLFLAPVSRRGLLLPGLLGVVAVGATVGGVLAVAAVGRSADRPIGADTWWAAVPFGVCCGALAGLVAVAGQRRALVGRIADLVAAGCAVPLVATAVGAWHPGPLLVALTGRLPILAVVTLVAAVGLLAGSVRMVAGFPSHRVHDASALRGSLLDAAVSAEPTFLVDLAADRSWRHRVLRSAPIRRVAGLPVSFGPDLLVLRRRPARLGWLAVAALAPAVLAAGPRWLLVTGLLAGALFAAETTLDAAGRDSGNPALLRLLGLTGRQALAGRLVVPVLLAAAWTAGALAVPALLGQLPSGPWWALGLALGPTAAVAALRRSRTGYVRHDLMPIETPMGSLATGPLLWLLAGVDLLVLLSVPTLLVLFGGSTPSWATVLTQAVLATAGLVTYLVTSTDRLDSRLSTTRP</sequence>
<reference evidence="3" key="1">
    <citation type="journal article" date="2019" name="Int. J. Syst. Evol. Microbiol.">
        <title>The Global Catalogue of Microorganisms (GCM) 10K type strain sequencing project: providing services to taxonomists for standard genome sequencing and annotation.</title>
        <authorList>
            <consortium name="The Broad Institute Genomics Platform"/>
            <consortium name="The Broad Institute Genome Sequencing Center for Infectious Disease"/>
            <person name="Wu L."/>
            <person name="Ma J."/>
        </authorList>
    </citation>
    <scope>NUCLEOTIDE SEQUENCE [LARGE SCALE GENOMIC DNA]</scope>
    <source>
        <strain evidence="3">2902at01</strain>
    </source>
</reference>
<feature type="transmembrane region" description="Helical" evidence="1">
    <location>
        <begin position="125"/>
        <end position="150"/>
    </location>
</feature>
<dbReference type="InterPro" id="IPR046264">
    <property type="entry name" value="DUF6297"/>
</dbReference>
<feature type="transmembrane region" description="Helical" evidence="1">
    <location>
        <begin position="162"/>
        <end position="183"/>
    </location>
</feature>
<dbReference type="RefSeq" id="WP_377552350.1">
    <property type="nucleotide sequence ID" value="NZ_JBHSBN010000034.1"/>
</dbReference>
<gene>
    <name evidence="2" type="ORF">ACFOX0_30150</name>
</gene>
<evidence type="ECO:0000313" key="3">
    <source>
        <dbReference type="Proteomes" id="UP001595868"/>
    </source>
</evidence>
<evidence type="ECO:0000313" key="2">
    <source>
        <dbReference type="EMBL" id="MFC4110172.1"/>
    </source>
</evidence>
<protein>
    <submittedName>
        <fullName evidence="2">DUF6297 family protein</fullName>
    </submittedName>
</protein>
<feature type="transmembrane region" description="Helical" evidence="1">
    <location>
        <begin position="41"/>
        <end position="61"/>
    </location>
</feature>
<keyword evidence="1" id="KW-1133">Transmembrane helix</keyword>
<proteinExistence type="predicted"/>
<feature type="transmembrane region" description="Helical" evidence="1">
    <location>
        <begin position="412"/>
        <end position="430"/>
    </location>
</feature>
<dbReference type="Proteomes" id="UP001595868">
    <property type="component" value="Unassembled WGS sequence"/>
</dbReference>
<keyword evidence="1" id="KW-0812">Transmembrane</keyword>
<comment type="caution">
    <text evidence="2">The sequence shown here is derived from an EMBL/GenBank/DDBJ whole genome shotgun (WGS) entry which is preliminary data.</text>
</comment>
<keyword evidence="3" id="KW-1185">Reference proteome</keyword>
<dbReference type="Pfam" id="PF19814">
    <property type="entry name" value="DUF6297"/>
    <property type="match status" value="1"/>
</dbReference>
<feature type="transmembrane region" description="Helical" evidence="1">
    <location>
        <begin position="225"/>
        <end position="244"/>
    </location>
</feature>
<evidence type="ECO:0000256" key="1">
    <source>
        <dbReference type="SAM" id="Phobius"/>
    </source>
</evidence>